<dbReference type="AlphaFoldDB" id="A0AAW5GFL4"/>
<protein>
    <submittedName>
        <fullName evidence="2">DUF2158 domain-containing protein</fullName>
    </submittedName>
</protein>
<comment type="caution">
    <text evidence="2">The sequence shown here is derived from an EMBL/GenBank/DDBJ whole genome shotgun (WGS) entry which is preliminary data.</text>
</comment>
<keyword evidence="3" id="KW-1185">Reference proteome</keyword>
<dbReference type="InterPro" id="IPR019226">
    <property type="entry name" value="DUF2158"/>
</dbReference>
<evidence type="ECO:0000313" key="3">
    <source>
        <dbReference type="Proteomes" id="UP001055618"/>
    </source>
</evidence>
<evidence type="ECO:0000313" key="4">
    <source>
        <dbReference type="Proteomes" id="UP001057360"/>
    </source>
</evidence>
<reference evidence="2" key="1">
    <citation type="submission" date="2019-02" db="EMBL/GenBank/DDBJ databases">
        <title>New Zealand Erwinia strains with phe-tRNA free attachment sites.</title>
        <authorList>
            <person name="Nunes-Leite L."/>
            <person name="Pitman A.R."/>
        </authorList>
    </citation>
    <scope>NUCLEOTIDE SEQUENCE</scope>
    <source>
        <strain evidence="2">Ec-140</strain>
        <strain evidence="1">Ec-143</strain>
    </source>
</reference>
<gene>
    <name evidence="1" type="ORF">EXT50_13630</name>
    <name evidence="2" type="ORF">EXT53_13635</name>
</gene>
<dbReference type="EMBL" id="SGPX01000006">
    <property type="protein sequence ID" value="MCL6352206.1"/>
    <property type="molecule type" value="Genomic_DNA"/>
</dbReference>
<name>A0AAW5GFL4_9GAMM</name>
<dbReference type="Proteomes" id="UP001057360">
    <property type="component" value="Unassembled WGS sequence"/>
</dbReference>
<organism evidence="2 4">
    <name type="scientific">Pectobacterium polaris</name>
    <dbReference type="NCBI Taxonomy" id="2042057"/>
    <lineage>
        <taxon>Bacteria</taxon>
        <taxon>Pseudomonadati</taxon>
        <taxon>Pseudomonadota</taxon>
        <taxon>Gammaproteobacteria</taxon>
        <taxon>Enterobacterales</taxon>
        <taxon>Pectobacteriaceae</taxon>
        <taxon>Pectobacterium</taxon>
    </lineage>
</organism>
<dbReference type="Pfam" id="PF09926">
    <property type="entry name" value="DUF2158"/>
    <property type="match status" value="1"/>
</dbReference>
<evidence type="ECO:0000313" key="1">
    <source>
        <dbReference type="EMBL" id="MCL6352206.1"/>
    </source>
</evidence>
<dbReference type="Proteomes" id="UP001055618">
    <property type="component" value="Unassembled WGS sequence"/>
</dbReference>
<dbReference type="RefSeq" id="WP_306797355.1">
    <property type="nucleotide sequence ID" value="NZ_SGPX01000006.1"/>
</dbReference>
<evidence type="ECO:0000313" key="2">
    <source>
        <dbReference type="EMBL" id="MCL6369605.1"/>
    </source>
</evidence>
<proteinExistence type="predicted"/>
<accession>A0AAW5GFL4</accession>
<dbReference type="EMBL" id="SGPY01000006">
    <property type="protein sequence ID" value="MCL6369605.1"/>
    <property type="molecule type" value="Genomic_DNA"/>
</dbReference>
<sequence length="67" mass="7562">MTTKYNIGTQVQLKSGGPIMTIQEAIQGWTSAKGHFWNKSYKCQWFAGKKLESGIFPHDSLEIVTNE</sequence>